<sequence>MFPKCAYLWKVERRKRSVPHQVPKSSAASDVDPDNKQQTTELSPPEAPALYSTTTNTTPPAVTADNTGLAAAPGLSVSSSSSHHFIPPTSISKSRGLLKCAGPDVVCRCARRKKRVDGLPKREAAKRLAVWVGRNM</sequence>
<dbReference type="AlphaFoldDB" id="A0A2T7P589"/>
<evidence type="ECO:0000313" key="3">
    <source>
        <dbReference type="Proteomes" id="UP000245119"/>
    </source>
</evidence>
<keyword evidence="3" id="KW-1185">Reference proteome</keyword>
<comment type="caution">
    <text evidence="2">The sequence shown here is derived from an EMBL/GenBank/DDBJ whole genome shotgun (WGS) entry which is preliminary data.</text>
</comment>
<gene>
    <name evidence="2" type="ORF">C0Q70_11152</name>
</gene>
<name>A0A2T7P589_POMCA</name>
<accession>A0A2T7P589</accession>
<evidence type="ECO:0000256" key="1">
    <source>
        <dbReference type="SAM" id="MobiDB-lite"/>
    </source>
</evidence>
<feature type="compositionally biased region" description="Low complexity" evidence="1">
    <location>
        <begin position="53"/>
        <end position="67"/>
    </location>
</feature>
<evidence type="ECO:0000313" key="2">
    <source>
        <dbReference type="EMBL" id="PVD28563.1"/>
    </source>
</evidence>
<feature type="region of interest" description="Disordered" evidence="1">
    <location>
        <begin position="14"/>
        <end position="67"/>
    </location>
</feature>
<proteinExistence type="predicted"/>
<dbReference type="EMBL" id="PZQS01000006">
    <property type="protein sequence ID" value="PVD28563.1"/>
    <property type="molecule type" value="Genomic_DNA"/>
</dbReference>
<reference evidence="2 3" key="1">
    <citation type="submission" date="2018-04" db="EMBL/GenBank/DDBJ databases">
        <title>The genome of golden apple snail Pomacea canaliculata provides insight into stress tolerance and invasive adaptation.</title>
        <authorList>
            <person name="Liu C."/>
            <person name="Liu B."/>
            <person name="Ren Y."/>
            <person name="Zhang Y."/>
            <person name="Wang H."/>
            <person name="Li S."/>
            <person name="Jiang F."/>
            <person name="Yin L."/>
            <person name="Zhang G."/>
            <person name="Qian W."/>
            <person name="Fan W."/>
        </authorList>
    </citation>
    <scope>NUCLEOTIDE SEQUENCE [LARGE SCALE GENOMIC DNA]</scope>
    <source>
        <strain evidence="2">SZHN2017</strain>
        <tissue evidence="2">Muscle</tissue>
    </source>
</reference>
<organism evidence="2 3">
    <name type="scientific">Pomacea canaliculata</name>
    <name type="common">Golden apple snail</name>
    <dbReference type="NCBI Taxonomy" id="400727"/>
    <lineage>
        <taxon>Eukaryota</taxon>
        <taxon>Metazoa</taxon>
        <taxon>Spiralia</taxon>
        <taxon>Lophotrochozoa</taxon>
        <taxon>Mollusca</taxon>
        <taxon>Gastropoda</taxon>
        <taxon>Caenogastropoda</taxon>
        <taxon>Architaenioglossa</taxon>
        <taxon>Ampullarioidea</taxon>
        <taxon>Ampullariidae</taxon>
        <taxon>Pomacea</taxon>
    </lineage>
</organism>
<protein>
    <submittedName>
        <fullName evidence="2">Uncharacterized protein</fullName>
    </submittedName>
</protein>
<dbReference type="Proteomes" id="UP000245119">
    <property type="component" value="Linkage Group LG6"/>
</dbReference>